<proteinExistence type="predicted"/>
<reference evidence="2" key="1">
    <citation type="submission" date="2020-09" db="EMBL/GenBank/DDBJ databases">
        <title>The genome sequence of strain Labrenzia suaedae 4C16A.</title>
        <authorList>
            <person name="Liu Y."/>
        </authorList>
    </citation>
    <scope>NUCLEOTIDE SEQUENCE [LARGE SCALE GENOMIC DNA]</scope>
    <source>
        <strain evidence="2">4C16A</strain>
    </source>
</reference>
<evidence type="ECO:0000313" key="1">
    <source>
        <dbReference type="EMBL" id="MBD8891623.1"/>
    </source>
</evidence>
<protein>
    <submittedName>
        <fullName evidence="1">DUF3299 domain-containing protein</fullName>
    </submittedName>
</protein>
<reference evidence="1 2" key="2">
    <citation type="journal article" date="2021" name="Int. J. Syst. Evol. Microbiol.">
        <title>Roseibium litorale sp. nov., isolated from a tidal flat sediment and proposal for the reclassification of Labrenzia polysiphoniae as Roseibium polysiphoniae comb. nov.</title>
        <authorList>
            <person name="Liu Y."/>
            <person name="Pei T."/>
            <person name="Du J."/>
            <person name="Chao M."/>
            <person name="Deng M.R."/>
            <person name="Zhu H."/>
        </authorList>
    </citation>
    <scope>NUCLEOTIDE SEQUENCE [LARGE SCALE GENOMIC DNA]</scope>
    <source>
        <strain evidence="1 2">4C16A</strain>
    </source>
</reference>
<organism evidence="1 2">
    <name type="scientific">Roseibium litorale</name>
    <dbReference type="NCBI Taxonomy" id="2803841"/>
    <lineage>
        <taxon>Bacteria</taxon>
        <taxon>Pseudomonadati</taxon>
        <taxon>Pseudomonadota</taxon>
        <taxon>Alphaproteobacteria</taxon>
        <taxon>Hyphomicrobiales</taxon>
        <taxon>Stappiaceae</taxon>
        <taxon>Roseibium</taxon>
    </lineage>
</organism>
<dbReference type="RefSeq" id="WP_192147754.1">
    <property type="nucleotide sequence ID" value="NZ_JACYXI010000004.1"/>
</dbReference>
<gene>
    <name evidence="1" type="ORF">IG616_08690</name>
</gene>
<dbReference type="Gene3D" id="2.40.50.870">
    <property type="entry name" value="Protein of unknown function (DUF3299)"/>
    <property type="match status" value="1"/>
</dbReference>
<name>A0ABR9CL93_9HYPH</name>
<comment type="caution">
    <text evidence="1">The sequence shown here is derived from an EMBL/GenBank/DDBJ whole genome shotgun (WGS) entry which is preliminary data.</text>
</comment>
<dbReference type="Pfam" id="PF11736">
    <property type="entry name" value="DUF3299"/>
    <property type="match status" value="1"/>
</dbReference>
<sequence length="276" mass="30153">MSVFPEATLDVAVRSRTLSFKFLAFCFLLECAGSFLAGLQLAHAAAATEISWDALVDPVKGQFDDPFEALSSSQLRSLGIVLRSRQALKGGALSDGERRQVQFELDRHEVLLQVAGVDIDGLLSQREDVARKKAAASLAANPALENETVKLKGFVIPLFNEAGKDLGGYFVPEAGMCSHLPPPPPNQMIYYPPGSGWEGAYVYQSAELQGRLKRELARQEISLLDGRVEMISAWVMAVDSATALDEPEDTPQQRSFSLFSRMKQYLTNGGTSEPQQ</sequence>
<evidence type="ECO:0000313" key="2">
    <source>
        <dbReference type="Proteomes" id="UP000632063"/>
    </source>
</evidence>
<accession>A0ABR9CL93</accession>
<dbReference type="InterPro" id="IPR021727">
    <property type="entry name" value="DUF3299"/>
</dbReference>
<keyword evidence="2" id="KW-1185">Reference proteome</keyword>
<dbReference type="EMBL" id="JACYXI010000004">
    <property type="protein sequence ID" value="MBD8891623.1"/>
    <property type="molecule type" value="Genomic_DNA"/>
</dbReference>
<dbReference type="Proteomes" id="UP000632063">
    <property type="component" value="Unassembled WGS sequence"/>
</dbReference>